<evidence type="ECO:0000256" key="1">
    <source>
        <dbReference type="ARBA" id="ARBA00008861"/>
    </source>
</evidence>
<dbReference type="InterPro" id="IPR013024">
    <property type="entry name" value="GGCT-like"/>
</dbReference>
<evidence type="ECO:0000256" key="2">
    <source>
        <dbReference type="ARBA" id="ARBA00022679"/>
    </source>
</evidence>
<feature type="domain" description="Gamma-glutamylcyclotransferase AIG2-like" evidence="5">
    <location>
        <begin position="5"/>
        <end position="111"/>
    </location>
</feature>
<feature type="compositionally biased region" description="Basic and acidic residues" evidence="4">
    <location>
        <begin position="546"/>
        <end position="555"/>
    </location>
</feature>
<dbReference type="Gene3D" id="3.10.490.10">
    <property type="entry name" value="Gamma-glutamyl cyclotransferase-like"/>
    <property type="match status" value="1"/>
</dbReference>
<reference evidence="6 7" key="1">
    <citation type="submission" date="2019-01" db="EMBL/GenBank/DDBJ databases">
        <title>Nuclear Genome Assembly of the Microalgal Biofuel strain Nannochloropsis salina CCMP1776.</title>
        <authorList>
            <person name="Hovde B."/>
        </authorList>
    </citation>
    <scope>NUCLEOTIDE SEQUENCE [LARGE SCALE GENOMIC DNA]</scope>
    <source>
        <strain evidence="6 7">CCMP1776</strain>
    </source>
</reference>
<dbReference type="AlphaFoldDB" id="A0A4D9D0Q7"/>
<dbReference type="EMBL" id="SDOX01000025">
    <property type="protein sequence ID" value="TFJ83543.1"/>
    <property type="molecule type" value="Genomic_DNA"/>
</dbReference>
<dbReference type="PANTHER" id="PTHR31544">
    <property type="entry name" value="AIG2-LIKE PROTEIN D"/>
    <property type="match status" value="1"/>
</dbReference>
<feature type="compositionally biased region" description="Low complexity" evidence="4">
    <location>
        <begin position="375"/>
        <end position="392"/>
    </location>
</feature>
<gene>
    <name evidence="6" type="ORF">NSK_005152</name>
</gene>
<dbReference type="InterPro" id="IPR036568">
    <property type="entry name" value="GGCT-like_sf"/>
</dbReference>
<dbReference type="GO" id="GO:0016740">
    <property type="term" value="F:transferase activity"/>
    <property type="evidence" value="ECO:0007669"/>
    <property type="project" value="UniProtKB-KW"/>
</dbReference>
<comment type="similarity">
    <text evidence="1">Belongs to the gamma-glutamylcyclotransferase family.</text>
</comment>
<name>A0A4D9D0Q7_9STRA</name>
<evidence type="ECO:0000259" key="5">
    <source>
        <dbReference type="Pfam" id="PF06094"/>
    </source>
</evidence>
<evidence type="ECO:0000313" key="6">
    <source>
        <dbReference type="EMBL" id="TFJ83543.1"/>
    </source>
</evidence>
<dbReference type="Pfam" id="PF06094">
    <property type="entry name" value="GGACT"/>
    <property type="match status" value="1"/>
</dbReference>
<feature type="region of interest" description="Disordered" evidence="4">
    <location>
        <begin position="371"/>
        <end position="392"/>
    </location>
</feature>
<dbReference type="Proteomes" id="UP000355283">
    <property type="component" value="Unassembled WGS sequence"/>
</dbReference>
<organism evidence="6 7">
    <name type="scientific">Nannochloropsis salina CCMP1776</name>
    <dbReference type="NCBI Taxonomy" id="1027361"/>
    <lineage>
        <taxon>Eukaryota</taxon>
        <taxon>Sar</taxon>
        <taxon>Stramenopiles</taxon>
        <taxon>Ochrophyta</taxon>
        <taxon>Eustigmatophyceae</taxon>
        <taxon>Eustigmatales</taxon>
        <taxon>Monodopsidaceae</taxon>
        <taxon>Microchloropsis</taxon>
        <taxon>Microchloropsis salina</taxon>
    </lineage>
</organism>
<keyword evidence="7" id="KW-1185">Reference proteome</keyword>
<keyword evidence="2" id="KW-0808">Transferase</keyword>
<dbReference type="OrthoDB" id="1044435at2759"/>
<evidence type="ECO:0000256" key="4">
    <source>
        <dbReference type="SAM" id="MobiDB-lite"/>
    </source>
</evidence>
<accession>A0A4D9D0Q7</accession>
<dbReference type="InterPro" id="IPR009288">
    <property type="entry name" value="AIG2-like_dom"/>
</dbReference>
<proteinExistence type="inferred from homology"/>
<dbReference type="SUPFAM" id="SSF110857">
    <property type="entry name" value="Gamma-glutamyl cyclotransferase-like"/>
    <property type="match status" value="1"/>
</dbReference>
<evidence type="ECO:0000313" key="7">
    <source>
        <dbReference type="Proteomes" id="UP000355283"/>
    </source>
</evidence>
<feature type="region of interest" description="Disordered" evidence="4">
    <location>
        <begin position="503"/>
        <end position="555"/>
    </location>
</feature>
<dbReference type="CDD" id="cd06661">
    <property type="entry name" value="GGCT_like"/>
    <property type="match status" value="1"/>
</dbReference>
<evidence type="ECO:0000256" key="3">
    <source>
        <dbReference type="ARBA" id="ARBA00030602"/>
    </source>
</evidence>
<dbReference type="InterPro" id="IPR045038">
    <property type="entry name" value="AIG2-like"/>
</dbReference>
<feature type="compositionally biased region" description="Acidic residues" evidence="4">
    <location>
        <begin position="506"/>
        <end position="517"/>
    </location>
</feature>
<protein>
    <recommendedName>
        <fullName evidence="3">Putative gamma-glutamylcyclotransferase</fullName>
    </recommendedName>
</protein>
<comment type="caution">
    <text evidence="6">The sequence shown here is derived from an EMBL/GenBank/DDBJ whole genome shotgun (WGS) entry which is preliminary data.</text>
</comment>
<dbReference type="PANTHER" id="PTHR31544:SF2">
    <property type="entry name" value="AIG2-LIKE PROTEIN D"/>
    <property type="match status" value="1"/>
</dbReference>
<sequence length="916" mass="99108">MTLHFVYGSLMSPEVVKELLGRVPPQIPGTLLGYTRWRVPDQVYPGILPGPVGKSEVPGFLVKDLLASEVEIFDAFEGDDYIKTPVTILVSEASPHLPTGEHQAWAYVCAQDGRRCLCALQIYNFLRFLGLASLGLMPHLRLFCLLPPVLRPFSLILSLAVLLRHIELRTEALETHHELLRIHRLGRGKCRLLLQAFFNTTWEISLPEVSACPSSSPFCTPDIFPLPLARILHLHRVQALNLHLSNSPWDHEAWGPYPPSLPPPFPPSFPPLPGSEIWATLSDPPSPSNPINRSFAAAVSADARASDGKRQWKALLGDLGGFFQLPLGQGAVEGGREGGGEGGRAGMGHAGELPSPLSTLFSCGEEGDEEGFLLSPTNATSAASPPSAPSSPSLRLYRAHLTSPAPLCLDTIQRPLLHALLSPCSHAEAGAGGRAGGREGGRGGLASFLADIHPREMAFLTAEHLSYALRMRRVCGHAKEEGGGCSTPSIQLHQTLTVLLPTRGEDEGDEGEGEGDEGSPATPSRIYARRLGAPTGGSVPWPFGEEGGREGGREGGGRPCFLAPHAILPDSSPDPLLLLLLPFPFPPLHALRTHHPSVYDACPCHERAPPPFSSLHTLVLTFLPPPSSSPSSLLLSTWGRVFQNPEMFPALSQQVKEGKREGLLPEELTLVLLQGLNDRHRAAQHAALSALAACMMDLEEEEVEDACFELSFGHTVWKMLYKEGLLPLLDEGEDGGEDAAYYLEPPEREWEMLELFTDILAGTPGGAAPPSPQRGKLAWLCAVRHLASSLWGDAVEEAGKEKSLGETQRRRLLRVVRGVEIGSCTLVCLWGWREGPAELMGREGEGGEGGKTVAAMVQAWGAWAADVEQGRVACVLRDKEREAWEWVVKEGGMRGREGKWWREGVRGGKEGEGADV</sequence>